<dbReference type="AlphaFoldDB" id="A0A392TBY8"/>
<evidence type="ECO:0000313" key="1">
    <source>
        <dbReference type="EMBL" id="MCI57646.1"/>
    </source>
</evidence>
<feature type="non-terminal residue" evidence="1">
    <location>
        <position position="1"/>
    </location>
</feature>
<reference evidence="1 2" key="1">
    <citation type="journal article" date="2018" name="Front. Plant Sci.">
        <title>Red Clover (Trifolium pratense) and Zigzag Clover (T. medium) - A Picture of Genomic Similarities and Differences.</title>
        <authorList>
            <person name="Dluhosova J."/>
            <person name="Istvanek J."/>
            <person name="Nedelnik J."/>
            <person name="Repkova J."/>
        </authorList>
    </citation>
    <scope>NUCLEOTIDE SEQUENCE [LARGE SCALE GENOMIC DNA]</scope>
    <source>
        <strain evidence="2">cv. 10/8</strain>
        <tissue evidence="1">Leaf</tissue>
    </source>
</reference>
<evidence type="ECO:0000313" key="2">
    <source>
        <dbReference type="Proteomes" id="UP000265520"/>
    </source>
</evidence>
<sequence length="42" mass="5003">VHGQRRLLIKKGIYEGALRRQEWYEQEIVVAAVITEFMRESV</sequence>
<comment type="caution">
    <text evidence="1">The sequence shown here is derived from an EMBL/GenBank/DDBJ whole genome shotgun (WGS) entry which is preliminary data.</text>
</comment>
<dbReference type="Proteomes" id="UP000265520">
    <property type="component" value="Unassembled WGS sequence"/>
</dbReference>
<organism evidence="1 2">
    <name type="scientific">Trifolium medium</name>
    <dbReference type="NCBI Taxonomy" id="97028"/>
    <lineage>
        <taxon>Eukaryota</taxon>
        <taxon>Viridiplantae</taxon>
        <taxon>Streptophyta</taxon>
        <taxon>Embryophyta</taxon>
        <taxon>Tracheophyta</taxon>
        <taxon>Spermatophyta</taxon>
        <taxon>Magnoliopsida</taxon>
        <taxon>eudicotyledons</taxon>
        <taxon>Gunneridae</taxon>
        <taxon>Pentapetalae</taxon>
        <taxon>rosids</taxon>
        <taxon>fabids</taxon>
        <taxon>Fabales</taxon>
        <taxon>Fabaceae</taxon>
        <taxon>Papilionoideae</taxon>
        <taxon>50 kb inversion clade</taxon>
        <taxon>NPAAA clade</taxon>
        <taxon>Hologalegina</taxon>
        <taxon>IRL clade</taxon>
        <taxon>Trifolieae</taxon>
        <taxon>Trifolium</taxon>
    </lineage>
</organism>
<accession>A0A392TBY8</accession>
<keyword evidence="2" id="KW-1185">Reference proteome</keyword>
<name>A0A392TBY8_9FABA</name>
<dbReference type="EMBL" id="LXQA010532612">
    <property type="protein sequence ID" value="MCI57646.1"/>
    <property type="molecule type" value="Genomic_DNA"/>
</dbReference>
<protein>
    <submittedName>
        <fullName evidence="1">Uncharacterized protein</fullName>
    </submittedName>
</protein>
<proteinExistence type="predicted"/>